<name>A0A645IMU3_9ZZZZ</name>
<reference evidence="2" key="1">
    <citation type="submission" date="2019-08" db="EMBL/GenBank/DDBJ databases">
        <authorList>
            <person name="Kucharzyk K."/>
            <person name="Murdoch R.W."/>
            <person name="Higgins S."/>
            <person name="Loffler F."/>
        </authorList>
    </citation>
    <scope>NUCLEOTIDE SEQUENCE</scope>
</reference>
<gene>
    <name evidence="2" type="ORF">SDC9_197266</name>
</gene>
<dbReference type="EMBL" id="VSSQ01113081">
    <property type="protein sequence ID" value="MPN49644.1"/>
    <property type="molecule type" value="Genomic_DNA"/>
</dbReference>
<proteinExistence type="predicted"/>
<sequence>MNLPVTVTVVGIQFRVAVMIILRVRMGPLHLRIGIVNDPVWRHIRSQDWELDGSQITLTHPARHSEDPGFYPAIAGCQHRDRGP</sequence>
<protein>
    <submittedName>
        <fullName evidence="2">Uncharacterized protein</fullName>
    </submittedName>
</protein>
<evidence type="ECO:0000313" key="2">
    <source>
        <dbReference type="EMBL" id="MPN49644.1"/>
    </source>
</evidence>
<feature type="region of interest" description="Disordered" evidence="1">
    <location>
        <begin position="61"/>
        <end position="84"/>
    </location>
</feature>
<evidence type="ECO:0000256" key="1">
    <source>
        <dbReference type="SAM" id="MobiDB-lite"/>
    </source>
</evidence>
<accession>A0A645IMU3</accession>
<dbReference type="AlphaFoldDB" id="A0A645IMU3"/>
<organism evidence="2">
    <name type="scientific">bioreactor metagenome</name>
    <dbReference type="NCBI Taxonomy" id="1076179"/>
    <lineage>
        <taxon>unclassified sequences</taxon>
        <taxon>metagenomes</taxon>
        <taxon>ecological metagenomes</taxon>
    </lineage>
</organism>
<comment type="caution">
    <text evidence="2">The sequence shown here is derived from an EMBL/GenBank/DDBJ whole genome shotgun (WGS) entry which is preliminary data.</text>
</comment>